<keyword evidence="2" id="KW-1185">Reference proteome</keyword>
<dbReference type="GO" id="GO:0005829">
    <property type="term" value="C:cytosol"/>
    <property type="evidence" value="ECO:0007669"/>
    <property type="project" value="TreeGrafter"/>
</dbReference>
<dbReference type="SUPFAM" id="SSF102405">
    <property type="entry name" value="MCP/YpsA-like"/>
    <property type="match status" value="1"/>
</dbReference>
<proteinExistence type="predicted"/>
<gene>
    <name evidence="1" type="ORF">FB459_2855</name>
</gene>
<accession>A0A542EIZ2</accession>
<dbReference type="Proteomes" id="UP000320806">
    <property type="component" value="Unassembled WGS sequence"/>
</dbReference>
<name>A0A542EIZ2_9MICO</name>
<sequence length="369" mass="40345">MNPHEVETLPALDRLLEQPVGHFHHARLQGLDLTTRESDLLRRNDFEGVVVLGGVIGPKLEEHLRRHGAVIFHDDPSLPVSSFRPALYDYTELYEGLLARGYENTPDARAYHWSRDARSAHDAYATLQRAMHDDGITDALQEWVHGRHVVGVMGGHALRRGTPEFEDAARLGARLADAGVTVVTGGGPGAMEAANLGALLGDSKELQQALIDLADEPDFAQSIDGWASTAWKVRERHVPTDTHRSLGVPTWFYGHEPPNLFGSAIAKYFSNALREDILLAICNAGIVVLAGAAGTVQEIFQVTTRLYYGTEPGPPLVLVGREQWTRTIPVWPALQALGAKSPLGDSLHLVDTIDEAQAILLDQARSPRT</sequence>
<dbReference type="Gene3D" id="3.40.50.450">
    <property type="match status" value="1"/>
</dbReference>
<dbReference type="InterPro" id="IPR041164">
    <property type="entry name" value="LDcluster4"/>
</dbReference>
<dbReference type="EMBL" id="VFMO01000001">
    <property type="protein sequence ID" value="TQJ15310.1"/>
    <property type="molecule type" value="Genomic_DNA"/>
</dbReference>
<evidence type="ECO:0000313" key="1">
    <source>
        <dbReference type="EMBL" id="TQJ15310.1"/>
    </source>
</evidence>
<dbReference type="InterPro" id="IPR052341">
    <property type="entry name" value="LOG_family_nucleotidases"/>
</dbReference>
<organism evidence="1 2">
    <name type="scientific">Yimella lutea</name>
    <dbReference type="NCBI Taxonomy" id="587872"/>
    <lineage>
        <taxon>Bacteria</taxon>
        <taxon>Bacillati</taxon>
        <taxon>Actinomycetota</taxon>
        <taxon>Actinomycetes</taxon>
        <taxon>Micrococcales</taxon>
        <taxon>Dermacoccaceae</taxon>
        <taxon>Yimella</taxon>
    </lineage>
</organism>
<dbReference type="PANTHER" id="PTHR43393:SF3">
    <property type="entry name" value="LYSINE DECARBOXYLASE-LIKE PROTEIN"/>
    <property type="match status" value="1"/>
</dbReference>
<dbReference type="PANTHER" id="PTHR43393">
    <property type="entry name" value="CYTOKININ RIBOSIDE 5'-MONOPHOSPHATE PHOSPHORIBOHYDROLASE"/>
    <property type="match status" value="1"/>
</dbReference>
<protein>
    <submittedName>
        <fullName evidence="1">Putative lysine decarboxylase</fullName>
    </submittedName>
</protein>
<comment type="caution">
    <text evidence="1">The sequence shown here is derived from an EMBL/GenBank/DDBJ whole genome shotgun (WGS) entry which is preliminary data.</text>
</comment>
<dbReference type="Pfam" id="PF18306">
    <property type="entry name" value="LDcluster4"/>
    <property type="match status" value="1"/>
</dbReference>
<reference evidence="1 2" key="1">
    <citation type="submission" date="2019-06" db="EMBL/GenBank/DDBJ databases">
        <title>Sequencing the genomes of 1000 actinobacteria strains.</title>
        <authorList>
            <person name="Klenk H.-P."/>
        </authorList>
    </citation>
    <scope>NUCLEOTIDE SEQUENCE [LARGE SCALE GENOMIC DNA]</scope>
    <source>
        <strain evidence="1 2">DSM 19828</strain>
    </source>
</reference>
<evidence type="ECO:0000313" key="2">
    <source>
        <dbReference type="Proteomes" id="UP000320806"/>
    </source>
</evidence>
<dbReference type="AlphaFoldDB" id="A0A542EIZ2"/>